<evidence type="ECO:0000256" key="13">
    <source>
        <dbReference type="ARBA" id="ARBA00047816"/>
    </source>
</evidence>
<dbReference type="PRINTS" id="PR01166">
    <property type="entry name" value="CYCOXIDASEII"/>
</dbReference>
<dbReference type="Proteomes" id="UP000050465">
    <property type="component" value="Unassembled WGS sequence"/>
</dbReference>
<dbReference type="GO" id="GO:0004129">
    <property type="term" value="F:cytochrome-c oxidase activity"/>
    <property type="evidence" value="ECO:0007669"/>
    <property type="project" value="UniProtKB-EC"/>
</dbReference>
<dbReference type="Pfam" id="PF02790">
    <property type="entry name" value="COX2_TM"/>
    <property type="match status" value="1"/>
</dbReference>
<keyword evidence="5 14" id="KW-0812">Transmembrane</keyword>
<dbReference type="Gene3D" id="2.60.40.420">
    <property type="entry name" value="Cupredoxins - blue copper proteins"/>
    <property type="match status" value="1"/>
</dbReference>
<gene>
    <name evidence="19" type="primary">coxB</name>
    <name evidence="19" type="ORF">HLUCCA11_01185</name>
</gene>
<dbReference type="EMBL" id="LJZR01000001">
    <property type="protein sequence ID" value="KPQ37696.1"/>
    <property type="molecule type" value="Genomic_DNA"/>
</dbReference>
<evidence type="ECO:0000256" key="14">
    <source>
        <dbReference type="RuleBase" id="RU000456"/>
    </source>
</evidence>
<evidence type="ECO:0000313" key="19">
    <source>
        <dbReference type="EMBL" id="KPQ37696.1"/>
    </source>
</evidence>
<protein>
    <recommendedName>
        <fullName evidence="15">Cytochrome c oxidase subunit 2</fullName>
        <ecNumber evidence="15">7.1.1.9</ecNumber>
    </recommendedName>
</protein>
<keyword evidence="8 14" id="KW-0249">Electron transport</keyword>
<dbReference type="InterPro" id="IPR008972">
    <property type="entry name" value="Cupredoxin"/>
</dbReference>
<name>A0A0P8C752_9CYAN</name>
<keyword evidence="10 15" id="KW-0186">Copper</keyword>
<dbReference type="SUPFAM" id="SSF49503">
    <property type="entry name" value="Cupredoxins"/>
    <property type="match status" value="1"/>
</dbReference>
<comment type="similarity">
    <text evidence="2 14">Belongs to the cytochrome c oxidase subunit 2 family.</text>
</comment>
<evidence type="ECO:0000256" key="15">
    <source>
        <dbReference type="RuleBase" id="RU004024"/>
    </source>
</evidence>
<dbReference type="PROSITE" id="PS50857">
    <property type="entry name" value="COX2_CUA"/>
    <property type="match status" value="1"/>
</dbReference>
<dbReference type="PROSITE" id="PS50999">
    <property type="entry name" value="COX2_TM"/>
    <property type="match status" value="1"/>
</dbReference>
<feature type="transmembrane region" description="Helical" evidence="16">
    <location>
        <begin position="7"/>
        <end position="24"/>
    </location>
</feature>
<dbReference type="InterPro" id="IPR036257">
    <property type="entry name" value="Cyt_c_oxidase_su2_TM_sf"/>
</dbReference>
<evidence type="ECO:0000259" key="17">
    <source>
        <dbReference type="PROSITE" id="PS50857"/>
    </source>
</evidence>
<dbReference type="Gene3D" id="1.10.287.90">
    <property type="match status" value="1"/>
</dbReference>
<evidence type="ECO:0000259" key="18">
    <source>
        <dbReference type="PROSITE" id="PS50999"/>
    </source>
</evidence>
<keyword evidence="11 16" id="KW-0472">Membrane</keyword>
<dbReference type="InterPro" id="IPR045187">
    <property type="entry name" value="CcO_II"/>
</dbReference>
<comment type="caution">
    <text evidence="19">The sequence shown here is derived from an EMBL/GenBank/DDBJ whole genome shotgun (WGS) entry which is preliminary data.</text>
</comment>
<dbReference type="PANTHER" id="PTHR22888">
    <property type="entry name" value="CYTOCHROME C OXIDASE, SUBUNIT II"/>
    <property type="match status" value="1"/>
</dbReference>
<dbReference type="PATRIC" id="fig|1666911.3.peg.2629"/>
<dbReference type="PROSITE" id="PS00078">
    <property type="entry name" value="COX2"/>
    <property type="match status" value="1"/>
</dbReference>
<keyword evidence="3 14" id="KW-0813">Transport</keyword>
<reference evidence="19 20" key="1">
    <citation type="submission" date="2015-09" db="EMBL/GenBank/DDBJ databases">
        <title>Identification and resolution of microdiversity through metagenomic sequencing of parallel consortia.</title>
        <authorList>
            <person name="Nelson W.C."/>
            <person name="Romine M.F."/>
            <person name="Lindemann S.R."/>
        </authorList>
    </citation>
    <scope>NUCLEOTIDE SEQUENCE [LARGE SCALE GENOMIC DNA]</scope>
    <source>
        <strain evidence="19">Ana</strain>
    </source>
</reference>
<dbReference type="PANTHER" id="PTHR22888:SF9">
    <property type="entry name" value="CYTOCHROME C OXIDASE SUBUNIT 2"/>
    <property type="match status" value="1"/>
</dbReference>
<feature type="domain" description="Cytochrome oxidase subunit II copper A binding" evidence="17">
    <location>
        <begin position="179"/>
        <end position="289"/>
    </location>
</feature>
<evidence type="ECO:0000256" key="10">
    <source>
        <dbReference type="ARBA" id="ARBA00023008"/>
    </source>
</evidence>
<sequence>MNIPSSIVTLLVGIFVTLASLWYGQNHGLMPVAASAEAELVDGLFNTMMTIGFGLFLLVEGALVVAAVRFRRKEGDMGDGEHLEGNIPLEIVWTAIPAVVVLGISIYSFDIYTRMGGLDLMNHNMAPAEASSSVQVAYAPGEGDMPLMTNAANATAEVPAILVADATAGMGAIPGTAVGSLLSIDVKGLQYAFIFSYPNGIIDGELHIPVSQPVELNLGAQDVLHAFWLPEFRIKQDMIPGQDTRLVFTAIREGTYPVVCAELCGPYHGGMRTQIIVESPEEYQTWVDSRLTAMAAGDRTIANLPKAPADRSELEYLNNFVEPMQLAIAPESLAELQTHHTDYSPADYPHAEHHSLEMGS</sequence>
<evidence type="ECO:0000256" key="9">
    <source>
        <dbReference type="ARBA" id="ARBA00022989"/>
    </source>
</evidence>
<dbReference type="InterPro" id="IPR001505">
    <property type="entry name" value="Copper_CuA"/>
</dbReference>
<evidence type="ECO:0000256" key="2">
    <source>
        <dbReference type="ARBA" id="ARBA00007866"/>
    </source>
</evidence>
<dbReference type="InterPro" id="IPR011759">
    <property type="entry name" value="Cyt_c_oxidase_su2_TM_dom"/>
</dbReference>
<organism evidence="19 20">
    <name type="scientific">Phormidesmis priestleyi Ana</name>
    <dbReference type="NCBI Taxonomy" id="1666911"/>
    <lineage>
        <taxon>Bacteria</taxon>
        <taxon>Bacillati</taxon>
        <taxon>Cyanobacteriota</taxon>
        <taxon>Cyanophyceae</taxon>
        <taxon>Leptolyngbyales</taxon>
        <taxon>Leptolyngbyaceae</taxon>
        <taxon>Phormidesmis</taxon>
    </lineage>
</organism>
<dbReference type="GO" id="GO:0005507">
    <property type="term" value="F:copper ion binding"/>
    <property type="evidence" value="ECO:0007669"/>
    <property type="project" value="InterPro"/>
</dbReference>
<feature type="transmembrane region" description="Helical" evidence="16">
    <location>
        <begin position="44"/>
        <end position="70"/>
    </location>
</feature>
<dbReference type="GO" id="GO:0016491">
    <property type="term" value="F:oxidoreductase activity"/>
    <property type="evidence" value="ECO:0007669"/>
    <property type="project" value="UniProtKB-KW"/>
</dbReference>
<dbReference type="GO" id="GO:0005886">
    <property type="term" value="C:plasma membrane"/>
    <property type="evidence" value="ECO:0007669"/>
    <property type="project" value="UniProtKB-SubCell"/>
</dbReference>
<keyword evidence="7" id="KW-1278">Translocase</keyword>
<evidence type="ECO:0000256" key="11">
    <source>
        <dbReference type="ARBA" id="ARBA00023136"/>
    </source>
</evidence>
<proteinExistence type="inferred from homology"/>
<keyword evidence="6 15" id="KW-0479">Metal-binding</keyword>
<evidence type="ECO:0000313" key="20">
    <source>
        <dbReference type="Proteomes" id="UP000050465"/>
    </source>
</evidence>
<comment type="subcellular location">
    <subcellularLocation>
        <location evidence="14">Cell membrane</location>
        <topology evidence="14">Multi-pass membrane protein</topology>
    </subcellularLocation>
    <subcellularLocation>
        <location evidence="1">Membrane</location>
        <topology evidence="1">Multi-pass membrane protein</topology>
    </subcellularLocation>
</comment>
<evidence type="ECO:0000256" key="1">
    <source>
        <dbReference type="ARBA" id="ARBA00004141"/>
    </source>
</evidence>
<accession>A0A0P8C752</accession>
<evidence type="ECO:0000256" key="8">
    <source>
        <dbReference type="ARBA" id="ARBA00022982"/>
    </source>
</evidence>
<comment type="function">
    <text evidence="12 15">Subunits I and II form the functional core of the enzyme complex. Electrons originating in cytochrome c are transferred via heme a and Cu(A) to the binuclear center formed by heme a3 and Cu(B).</text>
</comment>
<dbReference type="EC" id="7.1.1.9" evidence="15"/>
<dbReference type="SUPFAM" id="SSF81464">
    <property type="entry name" value="Cytochrome c oxidase subunit II-like, transmembrane region"/>
    <property type="match status" value="1"/>
</dbReference>
<evidence type="ECO:0000256" key="3">
    <source>
        <dbReference type="ARBA" id="ARBA00022448"/>
    </source>
</evidence>
<evidence type="ECO:0000256" key="16">
    <source>
        <dbReference type="SAM" id="Phobius"/>
    </source>
</evidence>
<feature type="transmembrane region" description="Helical" evidence="16">
    <location>
        <begin position="91"/>
        <end position="109"/>
    </location>
</feature>
<keyword evidence="19" id="KW-0560">Oxidoreductase</keyword>
<evidence type="ECO:0000256" key="12">
    <source>
        <dbReference type="ARBA" id="ARBA00024688"/>
    </source>
</evidence>
<keyword evidence="9 16" id="KW-1133">Transmembrane helix</keyword>
<dbReference type="STRING" id="1666911.HLUCCA11_01185"/>
<evidence type="ECO:0000256" key="7">
    <source>
        <dbReference type="ARBA" id="ARBA00022967"/>
    </source>
</evidence>
<dbReference type="Pfam" id="PF00116">
    <property type="entry name" value="COX2"/>
    <property type="match status" value="1"/>
</dbReference>
<evidence type="ECO:0000256" key="4">
    <source>
        <dbReference type="ARBA" id="ARBA00022660"/>
    </source>
</evidence>
<comment type="cofactor">
    <cofactor evidence="15">
        <name>Cu cation</name>
        <dbReference type="ChEBI" id="CHEBI:23378"/>
    </cofactor>
    <text evidence="15">Binds a copper A center.</text>
</comment>
<evidence type="ECO:0000256" key="6">
    <source>
        <dbReference type="ARBA" id="ARBA00022723"/>
    </source>
</evidence>
<dbReference type="InterPro" id="IPR002429">
    <property type="entry name" value="CcO_II-like_C"/>
</dbReference>
<evidence type="ECO:0000256" key="5">
    <source>
        <dbReference type="ARBA" id="ARBA00022692"/>
    </source>
</evidence>
<dbReference type="GO" id="GO:0042773">
    <property type="term" value="P:ATP synthesis coupled electron transport"/>
    <property type="evidence" value="ECO:0007669"/>
    <property type="project" value="TreeGrafter"/>
</dbReference>
<feature type="domain" description="Cytochrome oxidase subunit II transmembrane region profile" evidence="18">
    <location>
        <begin position="21"/>
        <end position="119"/>
    </location>
</feature>
<comment type="catalytic activity">
    <reaction evidence="13 15">
        <text>4 Fe(II)-[cytochrome c] + O2 + 8 H(+)(in) = 4 Fe(III)-[cytochrome c] + 2 H2O + 4 H(+)(out)</text>
        <dbReference type="Rhea" id="RHEA:11436"/>
        <dbReference type="Rhea" id="RHEA-COMP:10350"/>
        <dbReference type="Rhea" id="RHEA-COMP:14399"/>
        <dbReference type="ChEBI" id="CHEBI:15377"/>
        <dbReference type="ChEBI" id="CHEBI:15378"/>
        <dbReference type="ChEBI" id="CHEBI:15379"/>
        <dbReference type="ChEBI" id="CHEBI:29033"/>
        <dbReference type="ChEBI" id="CHEBI:29034"/>
        <dbReference type="EC" id="7.1.1.9"/>
    </reaction>
</comment>
<keyword evidence="4 14" id="KW-0679">Respiratory chain</keyword>
<dbReference type="AlphaFoldDB" id="A0A0P8C752"/>
<dbReference type="CDD" id="cd13919">
    <property type="entry name" value="CuRO_HCO_II_like_5"/>
    <property type="match status" value="1"/>
</dbReference>